<dbReference type="GO" id="GO:0007165">
    <property type="term" value="P:signal transduction"/>
    <property type="evidence" value="ECO:0007669"/>
    <property type="project" value="InterPro"/>
</dbReference>
<dbReference type="InterPro" id="IPR001610">
    <property type="entry name" value="PAC"/>
</dbReference>
<dbReference type="AlphaFoldDB" id="A0A7X4W498"/>
<dbReference type="CDD" id="cd12914">
    <property type="entry name" value="PDC1_DGC_like"/>
    <property type="match status" value="1"/>
</dbReference>
<feature type="transmembrane region" description="Helical" evidence="8">
    <location>
        <begin position="12"/>
        <end position="31"/>
    </location>
</feature>
<keyword evidence="13" id="KW-1185">Reference proteome</keyword>
<feature type="domain" description="HAMP" evidence="10">
    <location>
        <begin position="304"/>
        <end position="347"/>
    </location>
</feature>
<keyword evidence="6 8" id="KW-0472">Membrane</keyword>
<feature type="coiled-coil region" evidence="7">
    <location>
        <begin position="330"/>
        <end position="357"/>
    </location>
</feature>
<organism evidence="12 13">
    <name type="scientific">Halomonas alimentaria</name>
    <dbReference type="NCBI Taxonomy" id="147248"/>
    <lineage>
        <taxon>Bacteria</taxon>
        <taxon>Pseudomonadati</taxon>
        <taxon>Pseudomonadota</taxon>
        <taxon>Gammaproteobacteria</taxon>
        <taxon>Oceanospirillales</taxon>
        <taxon>Halomonadaceae</taxon>
        <taxon>Halomonas</taxon>
    </lineage>
</organism>
<dbReference type="OrthoDB" id="8929028at2"/>
<dbReference type="Gene3D" id="6.10.340.10">
    <property type="match status" value="1"/>
</dbReference>
<feature type="domain" description="GGDEF" evidence="11">
    <location>
        <begin position="517"/>
        <end position="650"/>
    </location>
</feature>
<evidence type="ECO:0000259" key="9">
    <source>
        <dbReference type="PROSITE" id="PS50112"/>
    </source>
</evidence>
<dbReference type="InterPro" id="IPR052155">
    <property type="entry name" value="Biofilm_reg_signaling"/>
</dbReference>
<dbReference type="PANTHER" id="PTHR44757:SF2">
    <property type="entry name" value="BIOFILM ARCHITECTURE MAINTENANCE PROTEIN MBAA"/>
    <property type="match status" value="1"/>
</dbReference>
<dbReference type="SMART" id="SM00091">
    <property type="entry name" value="PAS"/>
    <property type="match status" value="1"/>
</dbReference>
<dbReference type="Pfam" id="PF00989">
    <property type="entry name" value="PAS"/>
    <property type="match status" value="1"/>
</dbReference>
<keyword evidence="3" id="KW-1003">Cell membrane</keyword>
<accession>A0A7X4W498</accession>
<gene>
    <name evidence="12" type="ORF">GRB96_06800</name>
</gene>
<dbReference type="NCBIfam" id="TIGR00254">
    <property type="entry name" value="GGDEF"/>
    <property type="match status" value="1"/>
</dbReference>
<feature type="domain" description="PAS" evidence="9">
    <location>
        <begin position="361"/>
        <end position="431"/>
    </location>
</feature>
<dbReference type="EMBL" id="WUTT01000001">
    <property type="protein sequence ID" value="NAW34122.1"/>
    <property type="molecule type" value="Genomic_DNA"/>
</dbReference>
<dbReference type="InterPro" id="IPR000160">
    <property type="entry name" value="GGDEF_dom"/>
</dbReference>
<evidence type="ECO:0000313" key="12">
    <source>
        <dbReference type="EMBL" id="NAW34122.1"/>
    </source>
</evidence>
<dbReference type="CDD" id="cd00130">
    <property type="entry name" value="PAS"/>
    <property type="match status" value="1"/>
</dbReference>
<dbReference type="GO" id="GO:0006355">
    <property type="term" value="P:regulation of DNA-templated transcription"/>
    <property type="evidence" value="ECO:0007669"/>
    <property type="project" value="InterPro"/>
</dbReference>
<evidence type="ECO:0000259" key="11">
    <source>
        <dbReference type="PROSITE" id="PS50887"/>
    </source>
</evidence>
<evidence type="ECO:0000259" key="10">
    <source>
        <dbReference type="PROSITE" id="PS50885"/>
    </source>
</evidence>
<keyword evidence="7" id="KW-0175">Coiled coil</keyword>
<evidence type="ECO:0000256" key="5">
    <source>
        <dbReference type="ARBA" id="ARBA00022989"/>
    </source>
</evidence>
<dbReference type="SMART" id="SM00086">
    <property type="entry name" value="PAC"/>
    <property type="match status" value="1"/>
</dbReference>
<evidence type="ECO:0000256" key="6">
    <source>
        <dbReference type="ARBA" id="ARBA00023136"/>
    </source>
</evidence>
<dbReference type="GO" id="GO:0005886">
    <property type="term" value="C:plasma membrane"/>
    <property type="evidence" value="ECO:0007669"/>
    <property type="project" value="UniProtKB-SubCell"/>
</dbReference>
<evidence type="ECO:0000313" key="13">
    <source>
        <dbReference type="Proteomes" id="UP000487929"/>
    </source>
</evidence>
<keyword evidence="4 8" id="KW-0812">Transmembrane</keyword>
<dbReference type="InterPro" id="IPR029787">
    <property type="entry name" value="Nucleotide_cyclase"/>
</dbReference>
<dbReference type="InterPro" id="IPR035965">
    <property type="entry name" value="PAS-like_dom_sf"/>
</dbReference>
<name>A0A7X4W498_9GAMM</name>
<dbReference type="Gene3D" id="3.30.70.270">
    <property type="match status" value="1"/>
</dbReference>
<dbReference type="InterPro" id="IPR000014">
    <property type="entry name" value="PAS"/>
</dbReference>
<dbReference type="Gene3D" id="3.30.450.20">
    <property type="entry name" value="PAS domain"/>
    <property type="match status" value="2"/>
</dbReference>
<dbReference type="Pfam" id="PF00672">
    <property type="entry name" value="HAMP"/>
    <property type="match status" value="1"/>
</dbReference>
<evidence type="ECO:0000256" key="1">
    <source>
        <dbReference type="ARBA" id="ARBA00001946"/>
    </source>
</evidence>
<dbReference type="CDD" id="cd18774">
    <property type="entry name" value="PDC2_HK_sensor"/>
    <property type="match status" value="1"/>
</dbReference>
<comment type="caution">
    <text evidence="12">The sequence shown here is derived from an EMBL/GenBank/DDBJ whole genome shotgun (WGS) entry which is preliminary data.</text>
</comment>
<dbReference type="GO" id="GO:0003824">
    <property type="term" value="F:catalytic activity"/>
    <property type="evidence" value="ECO:0007669"/>
    <property type="project" value="UniProtKB-ARBA"/>
</dbReference>
<comment type="cofactor">
    <cofactor evidence="1">
        <name>Mg(2+)</name>
        <dbReference type="ChEBI" id="CHEBI:18420"/>
    </cofactor>
</comment>
<dbReference type="InterPro" id="IPR003660">
    <property type="entry name" value="HAMP_dom"/>
</dbReference>
<dbReference type="SMART" id="SM00267">
    <property type="entry name" value="GGDEF"/>
    <property type="match status" value="1"/>
</dbReference>
<dbReference type="RefSeq" id="WP_161431429.1">
    <property type="nucleotide sequence ID" value="NZ_WUTT01000001.1"/>
</dbReference>
<dbReference type="InterPro" id="IPR033479">
    <property type="entry name" value="dCache_1"/>
</dbReference>
<dbReference type="InterPro" id="IPR013767">
    <property type="entry name" value="PAS_fold"/>
</dbReference>
<dbReference type="Pfam" id="PF00990">
    <property type="entry name" value="GGDEF"/>
    <property type="match status" value="1"/>
</dbReference>
<proteinExistence type="predicted"/>
<dbReference type="SUPFAM" id="SSF55073">
    <property type="entry name" value="Nucleotide cyclase"/>
    <property type="match status" value="1"/>
</dbReference>
<reference evidence="12 13" key="1">
    <citation type="submission" date="2019-12" db="EMBL/GenBank/DDBJ databases">
        <title>Draft genome sequencing of Halomonas alimentaria DSM 15356.</title>
        <authorList>
            <person name="Pandiyan K."/>
            <person name="Kushwaha P."/>
            <person name="Gowdham M."/>
            <person name="Chakdar H."/>
            <person name="Singh A."/>
            <person name="Kumar M."/>
            <person name="Saxena A.K."/>
        </authorList>
    </citation>
    <scope>NUCLEOTIDE SEQUENCE [LARGE SCALE GENOMIC DNA]</scope>
    <source>
        <strain evidence="12 13">DSM 15356</strain>
    </source>
</reference>
<evidence type="ECO:0000256" key="4">
    <source>
        <dbReference type="ARBA" id="ARBA00022692"/>
    </source>
</evidence>
<sequence>MSILLPLSLRTRLLLGIGLGWLALVAALLGYSHLSGGKLTRHENLVHLEYEARLVADQMTRELAERQALLARLAQEIDLDDPELVERLRGQQPLLAMFDRLMVFDAEGRPVADWPPFAEGGPTIAERPYFKKVRAFRRPLVTEPYRGGETAIDQVMVVQPLLGEQGEFLGILGGNTALRDGEAYLNLRGRYLGEAGHVLLMTAEGQVISHPDPERLMLPLEDLEERPLLDQALLGWQGGGTTLTLDGEPALASFRQVWAADWVVGVYLPLEQVKAPLRRYAVELRWVGIGTVLLMLPLLWWLLGLGLRPLHRLERQIARIGRGESQRLELATGMQELRQLEEAFNRLEGQRRAVHASLEAREAFLRAVLASSPVGMFIADTRGHVSYLNPALERLTGVSLSSYRPLAWLRRIHPEDRAGFLAGWREALSQGSALQQYYRLRGPAGDWRRLDVQASRVVQGQQSLGFVGLVRDVTEHHERERRHRWEAEHDPLTGCLNRRGFLRRLGDVCHLPEEPETPRALLMLDLDHFKRVNDRAGHAVGDALLQQVARVLGEVIREEDHLARLGGDEFAVLLAPTPKEAVLRVAERVRESLAGLVVEHEGERFSVSASVGVAMLTAEEESPEALMERADQASYRAKRLGRNRVVMAEEMSLG</sequence>
<keyword evidence="5 8" id="KW-1133">Transmembrane helix</keyword>
<protein>
    <submittedName>
        <fullName evidence="12">Diguanylate cyclase</fullName>
    </submittedName>
</protein>
<evidence type="ECO:0000256" key="2">
    <source>
        <dbReference type="ARBA" id="ARBA00004651"/>
    </source>
</evidence>
<dbReference type="NCBIfam" id="TIGR00229">
    <property type="entry name" value="sensory_box"/>
    <property type="match status" value="1"/>
</dbReference>
<comment type="subcellular location">
    <subcellularLocation>
        <location evidence="2">Cell membrane</location>
        <topology evidence="2">Multi-pass membrane protein</topology>
    </subcellularLocation>
</comment>
<dbReference type="CDD" id="cd01949">
    <property type="entry name" value="GGDEF"/>
    <property type="match status" value="1"/>
</dbReference>
<dbReference type="PROSITE" id="PS50887">
    <property type="entry name" value="GGDEF"/>
    <property type="match status" value="1"/>
</dbReference>
<feature type="transmembrane region" description="Helical" evidence="8">
    <location>
        <begin position="284"/>
        <end position="303"/>
    </location>
</feature>
<dbReference type="SUPFAM" id="SSF55785">
    <property type="entry name" value="PYP-like sensor domain (PAS domain)"/>
    <property type="match status" value="1"/>
</dbReference>
<dbReference type="Pfam" id="PF02743">
    <property type="entry name" value="dCache_1"/>
    <property type="match status" value="1"/>
</dbReference>
<dbReference type="PANTHER" id="PTHR44757">
    <property type="entry name" value="DIGUANYLATE CYCLASE DGCP"/>
    <property type="match status" value="1"/>
</dbReference>
<evidence type="ECO:0000256" key="8">
    <source>
        <dbReference type="SAM" id="Phobius"/>
    </source>
</evidence>
<dbReference type="InterPro" id="IPR043128">
    <property type="entry name" value="Rev_trsase/Diguanyl_cyclase"/>
</dbReference>
<dbReference type="Proteomes" id="UP000487929">
    <property type="component" value="Unassembled WGS sequence"/>
</dbReference>
<evidence type="ECO:0000256" key="7">
    <source>
        <dbReference type="SAM" id="Coils"/>
    </source>
</evidence>
<dbReference type="FunFam" id="3.30.70.270:FF:000001">
    <property type="entry name" value="Diguanylate cyclase domain protein"/>
    <property type="match status" value="1"/>
</dbReference>
<evidence type="ECO:0000256" key="3">
    <source>
        <dbReference type="ARBA" id="ARBA00022475"/>
    </source>
</evidence>
<dbReference type="PROSITE" id="PS50885">
    <property type="entry name" value="HAMP"/>
    <property type="match status" value="1"/>
</dbReference>
<dbReference type="PROSITE" id="PS50112">
    <property type="entry name" value="PAS"/>
    <property type="match status" value="1"/>
</dbReference>